<dbReference type="EMBL" id="AP012337">
    <property type="protein sequence ID" value="BAL99846.1"/>
    <property type="molecule type" value="Genomic_DNA"/>
</dbReference>
<protein>
    <submittedName>
        <fullName evidence="1">Uncharacterized protein</fullName>
    </submittedName>
</protein>
<proteinExistence type="predicted"/>
<dbReference type="AlphaFoldDB" id="I0I3K9"/>
<dbReference type="HOGENOM" id="CLU_2822929_0_0_0"/>
<accession>I0I3K9</accession>
<name>I0I3K9_CALAS</name>
<keyword evidence="2" id="KW-1185">Reference proteome</keyword>
<dbReference type="KEGG" id="cap:CLDAP_18070"/>
<dbReference type="STRING" id="926550.CLDAP_18070"/>
<evidence type="ECO:0000313" key="2">
    <source>
        <dbReference type="Proteomes" id="UP000007880"/>
    </source>
</evidence>
<sequence length="66" mass="7245">MRAKRPKRPISNRRQIAGADRGTRDYVAACRALGRAPDAELAVVAQDSILRCSCACDKATFQRAIQ</sequence>
<dbReference type="RefSeq" id="WP_014433084.1">
    <property type="nucleotide sequence ID" value="NC_017079.1"/>
</dbReference>
<organism evidence="1 2">
    <name type="scientific">Caldilinea aerophila (strain DSM 14535 / JCM 11387 / NBRC 104270 / STL-6-O1)</name>
    <dbReference type="NCBI Taxonomy" id="926550"/>
    <lineage>
        <taxon>Bacteria</taxon>
        <taxon>Bacillati</taxon>
        <taxon>Chloroflexota</taxon>
        <taxon>Caldilineae</taxon>
        <taxon>Caldilineales</taxon>
        <taxon>Caldilineaceae</taxon>
        <taxon>Caldilinea</taxon>
    </lineage>
</organism>
<evidence type="ECO:0000313" key="1">
    <source>
        <dbReference type="EMBL" id="BAL99846.1"/>
    </source>
</evidence>
<reference evidence="1 2" key="1">
    <citation type="submission" date="2012-02" db="EMBL/GenBank/DDBJ databases">
        <title>Complete genome sequence of Caldilinea aerophila DSM 14535 (= NBRC 102666).</title>
        <authorList>
            <person name="Oguchi A."/>
            <person name="Hosoyama A."/>
            <person name="Sekine M."/>
            <person name="Fukai R."/>
            <person name="Kato Y."/>
            <person name="Nakamura S."/>
            <person name="Hanada S."/>
            <person name="Yamazaki S."/>
            <person name="Fujita N."/>
        </authorList>
    </citation>
    <scope>NUCLEOTIDE SEQUENCE [LARGE SCALE GENOMIC DNA]</scope>
    <source>
        <strain evidence="2">DSM 14535 / JCM 11387 / NBRC 104270 / STL-6-O1</strain>
    </source>
</reference>
<dbReference type="Proteomes" id="UP000007880">
    <property type="component" value="Chromosome"/>
</dbReference>
<gene>
    <name evidence="1" type="ordered locus">CLDAP_18070</name>
</gene>